<proteinExistence type="predicted"/>
<dbReference type="PROSITE" id="PS50110">
    <property type="entry name" value="RESPONSE_REGULATORY"/>
    <property type="match status" value="1"/>
</dbReference>
<dbReference type="SMART" id="SM00267">
    <property type="entry name" value="GGDEF"/>
    <property type="match status" value="1"/>
</dbReference>
<dbReference type="Gene3D" id="3.30.70.270">
    <property type="match status" value="1"/>
</dbReference>
<dbReference type="RefSeq" id="WP_348252112.1">
    <property type="nucleotide sequence ID" value="NZ_JAMPKM010000006.1"/>
</dbReference>
<evidence type="ECO:0000259" key="3">
    <source>
        <dbReference type="PROSITE" id="PS50887"/>
    </source>
</evidence>
<dbReference type="InterPro" id="IPR043128">
    <property type="entry name" value="Rev_trsase/Diguanyl_cyclase"/>
</dbReference>
<keyword evidence="5" id="KW-1185">Reference proteome</keyword>
<keyword evidence="1" id="KW-0597">Phosphoprotein</keyword>
<dbReference type="EMBL" id="JAMPKM010000006">
    <property type="protein sequence ID" value="MEP0817742.1"/>
    <property type="molecule type" value="Genomic_DNA"/>
</dbReference>
<dbReference type="InterPro" id="IPR000160">
    <property type="entry name" value="GGDEF_dom"/>
</dbReference>
<organism evidence="4 5">
    <name type="scientific">Trichocoleus desertorum GB2-A4</name>
    <dbReference type="NCBI Taxonomy" id="2933944"/>
    <lineage>
        <taxon>Bacteria</taxon>
        <taxon>Bacillati</taxon>
        <taxon>Cyanobacteriota</taxon>
        <taxon>Cyanophyceae</taxon>
        <taxon>Leptolyngbyales</taxon>
        <taxon>Trichocoleusaceae</taxon>
        <taxon>Trichocoleus</taxon>
    </lineage>
</organism>
<dbReference type="PROSITE" id="PS50887">
    <property type="entry name" value="GGDEF"/>
    <property type="match status" value="1"/>
</dbReference>
<evidence type="ECO:0000313" key="4">
    <source>
        <dbReference type="EMBL" id="MEP0817742.1"/>
    </source>
</evidence>
<accession>A0ABV0J7H5</accession>
<evidence type="ECO:0000256" key="1">
    <source>
        <dbReference type="PROSITE-ProRule" id="PRU00169"/>
    </source>
</evidence>
<reference evidence="4 5" key="1">
    <citation type="submission" date="2022-04" db="EMBL/GenBank/DDBJ databases">
        <title>Positive selection, recombination, and allopatry shape intraspecific diversity of widespread and dominant cyanobacteria.</title>
        <authorList>
            <person name="Wei J."/>
            <person name="Shu W."/>
            <person name="Hu C."/>
        </authorList>
    </citation>
    <scope>NUCLEOTIDE SEQUENCE [LARGE SCALE GENOMIC DNA]</scope>
    <source>
        <strain evidence="4 5">GB2-A4</strain>
    </source>
</reference>
<dbReference type="PANTHER" id="PTHR45138">
    <property type="entry name" value="REGULATORY COMPONENTS OF SENSORY TRANSDUCTION SYSTEM"/>
    <property type="match status" value="1"/>
</dbReference>
<dbReference type="InterPro" id="IPR029787">
    <property type="entry name" value="Nucleotide_cyclase"/>
</dbReference>
<dbReference type="InterPro" id="IPR011006">
    <property type="entry name" value="CheY-like_superfamily"/>
</dbReference>
<name>A0ABV0J7H5_9CYAN</name>
<dbReference type="CDD" id="cd01949">
    <property type="entry name" value="GGDEF"/>
    <property type="match status" value="1"/>
</dbReference>
<feature type="modified residue" description="4-aspartylphosphate" evidence="1">
    <location>
        <position position="64"/>
    </location>
</feature>
<dbReference type="Pfam" id="PF00072">
    <property type="entry name" value="Response_reg"/>
    <property type="match status" value="1"/>
</dbReference>
<sequence>MSEISTILEQRDSPLVLVVDDDVFMRLQLRRAMEQEGYQVVEAPNGEQGLEDYKHLHPDIVLLDALMPIMDGFTFCAKLQALPSGDRTPVLMITGLEDEESVAQAFAAGATDYVTKPIHWAVLRQRVKRLIQQSQLHRQLESANQVLQRLALVDGLTQLANRRCFDQHLYQSWQRLARERLSLTLILCDIDCFKAYNDTYGHQAGDDCLQQIAKTISSCARRPADLAARYGGEEFALILPSTESRGGVKVAQDVQYKVKALQLPHNSSQASHSVTLSLGIATVVPQFDSNPSVLVTLADKALYQAKAAGRNQYCTSQTSLY</sequence>
<feature type="domain" description="Response regulatory" evidence="2">
    <location>
        <begin position="15"/>
        <end position="131"/>
    </location>
</feature>
<feature type="domain" description="GGDEF" evidence="3">
    <location>
        <begin position="181"/>
        <end position="318"/>
    </location>
</feature>
<dbReference type="Gene3D" id="3.40.50.2300">
    <property type="match status" value="1"/>
</dbReference>
<dbReference type="CDD" id="cd17574">
    <property type="entry name" value="REC_OmpR"/>
    <property type="match status" value="1"/>
</dbReference>
<comment type="caution">
    <text evidence="4">The sequence shown here is derived from an EMBL/GenBank/DDBJ whole genome shotgun (WGS) entry which is preliminary data.</text>
</comment>
<gene>
    <name evidence="4" type="ORF">NC998_11625</name>
</gene>
<evidence type="ECO:0000313" key="5">
    <source>
        <dbReference type="Proteomes" id="UP001464891"/>
    </source>
</evidence>
<dbReference type="SUPFAM" id="SSF52172">
    <property type="entry name" value="CheY-like"/>
    <property type="match status" value="1"/>
</dbReference>
<dbReference type="SUPFAM" id="SSF55073">
    <property type="entry name" value="Nucleotide cyclase"/>
    <property type="match status" value="1"/>
</dbReference>
<dbReference type="InterPro" id="IPR050469">
    <property type="entry name" value="Diguanylate_Cyclase"/>
</dbReference>
<dbReference type="Proteomes" id="UP001464891">
    <property type="component" value="Unassembled WGS sequence"/>
</dbReference>
<dbReference type="SMART" id="SM00448">
    <property type="entry name" value="REC"/>
    <property type="match status" value="1"/>
</dbReference>
<dbReference type="InterPro" id="IPR001789">
    <property type="entry name" value="Sig_transdc_resp-reg_receiver"/>
</dbReference>
<protein>
    <submittedName>
        <fullName evidence="4">PleD family two-component system response regulator</fullName>
    </submittedName>
</protein>
<evidence type="ECO:0000259" key="2">
    <source>
        <dbReference type="PROSITE" id="PS50110"/>
    </source>
</evidence>
<dbReference type="Pfam" id="PF00990">
    <property type="entry name" value="GGDEF"/>
    <property type="match status" value="1"/>
</dbReference>
<dbReference type="PANTHER" id="PTHR45138:SF9">
    <property type="entry name" value="DIGUANYLATE CYCLASE DGCM-RELATED"/>
    <property type="match status" value="1"/>
</dbReference>
<dbReference type="NCBIfam" id="TIGR00254">
    <property type="entry name" value="GGDEF"/>
    <property type="match status" value="1"/>
</dbReference>